<accession>A0ABW5IYA8</accession>
<dbReference type="Pfam" id="PF13585">
    <property type="entry name" value="CHU_C"/>
    <property type="match status" value="1"/>
</dbReference>
<evidence type="ECO:0000313" key="3">
    <source>
        <dbReference type="EMBL" id="MFD2518061.1"/>
    </source>
</evidence>
<organism evidence="3 4">
    <name type="scientific">Salinimicrobium flavum</name>
    <dbReference type="NCBI Taxonomy" id="1737065"/>
    <lineage>
        <taxon>Bacteria</taxon>
        <taxon>Pseudomonadati</taxon>
        <taxon>Bacteroidota</taxon>
        <taxon>Flavobacteriia</taxon>
        <taxon>Flavobacteriales</taxon>
        <taxon>Flavobacteriaceae</taxon>
        <taxon>Salinimicrobium</taxon>
    </lineage>
</organism>
<comment type="caution">
    <text evidence="3">The sequence shown here is derived from an EMBL/GenBank/DDBJ whole genome shotgun (WGS) entry which is preliminary data.</text>
</comment>
<dbReference type="NCBIfam" id="TIGR04131">
    <property type="entry name" value="Bac_Flav_CTERM"/>
    <property type="match status" value="1"/>
</dbReference>
<name>A0ABW5IYA8_9FLAO</name>
<keyword evidence="4" id="KW-1185">Reference proteome</keyword>
<dbReference type="Pfam" id="PF19081">
    <property type="entry name" value="Ig_7"/>
    <property type="match status" value="1"/>
</dbReference>
<dbReference type="Proteomes" id="UP001597468">
    <property type="component" value="Unassembled WGS sequence"/>
</dbReference>
<dbReference type="Gene3D" id="2.60.120.260">
    <property type="entry name" value="Galactose-binding domain-like"/>
    <property type="match status" value="1"/>
</dbReference>
<dbReference type="InterPro" id="IPR044023">
    <property type="entry name" value="Ig_7"/>
</dbReference>
<feature type="signal peptide" evidence="1">
    <location>
        <begin position="1"/>
        <end position="18"/>
    </location>
</feature>
<evidence type="ECO:0000256" key="1">
    <source>
        <dbReference type="SAM" id="SignalP"/>
    </source>
</evidence>
<feature type="chain" id="PRO_5045183107" evidence="1">
    <location>
        <begin position="19"/>
        <end position="624"/>
    </location>
</feature>
<dbReference type="RefSeq" id="WP_380751456.1">
    <property type="nucleotide sequence ID" value="NZ_JBHULT010000008.1"/>
</dbReference>
<sequence>MRTLLILWILLLSTAVRAQLGFCEGSKGDPIFEETFGSGYGTGSPLPAGVTSYGFVTEDPYDGQYTISDNIGGGIDTWHSWLPNTTVSGGRALIVNASYTSGQFYSKEISGLCQNTSYEFSAFILNVYDRDSGYCPNGGIPVNVRFEIWDVTDSVLLKEGSTGDIPSTGTPEWEQYGLTFRSQAGQDSIILKMFNNGDGGCGNDLAIDDITFRSCGDLTTVTGEGTAASGVTVCEEESPVSVKLTATPDLSVYNSHYFQWQQSSDNENWQDLPGETNDTYQTPALTSSAFFRVKVAEDAANLSGNLCNSASEAYHVKIIKTPEAPFNPGDKEVCGTESFPALGVEVEDDETVNWYDAAAGGTLLAENSLTYTPSSEGTFYAEAVKINSGCNPGPRTAVSLHVFPLPEISDEVVILCEASLVELDAGLTAHDYSWSTGETTRQITVGSPGIYEVLITNSFGCSVVKIIEVAAAEVPEITTIVSEEKKVTVLLAQEGHFEYSLDGSNFQTSNVFPSVEGGIYTAMVRDTGGCQTVVREFAHIVIPRYFTPNSDGYNDNFEVKGLSFFGASHINIFDRYGRLLRSGAGEDFRWDGTFAGKDLPADDYWFEISIDGFESKRGHFSLLR</sequence>
<proteinExistence type="predicted"/>
<evidence type="ECO:0000259" key="2">
    <source>
        <dbReference type="Pfam" id="PF19081"/>
    </source>
</evidence>
<keyword evidence="1" id="KW-0732">Signal</keyword>
<feature type="domain" description="Ig-like" evidence="2">
    <location>
        <begin position="322"/>
        <end position="404"/>
    </location>
</feature>
<gene>
    <name evidence="3" type="ORF">ACFSTG_09165</name>
</gene>
<protein>
    <submittedName>
        <fullName evidence="3">T9SS type B sorting domain-containing protein</fullName>
    </submittedName>
</protein>
<dbReference type="Gene3D" id="2.60.40.2700">
    <property type="match status" value="1"/>
</dbReference>
<dbReference type="InterPro" id="IPR026341">
    <property type="entry name" value="T9SS_type_B"/>
</dbReference>
<reference evidence="4" key="1">
    <citation type="journal article" date="2019" name="Int. J. Syst. Evol. Microbiol.">
        <title>The Global Catalogue of Microorganisms (GCM) 10K type strain sequencing project: providing services to taxonomists for standard genome sequencing and annotation.</title>
        <authorList>
            <consortium name="The Broad Institute Genomics Platform"/>
            <consortium name="The Broad Institute Genome Sequencing Center for Infectious Disease"/>
            <person name="Wu L."/>
            <person name="Ma J."/>
        </authorList>
    </citation>
    <scope>NUCLEOTIDE SEQUENCE [LARGE SCALE GENOMIC DNA]</scope>
    <source>
        <strain evidence="4">KCTC 42585</strain>
    </source>
</reference>
<dbReference type="EMBL" id="JBHULT010000008">
    <property type="protein sequence ID" value="MFD2518061.1"/>
    <property type="molecule type" value="Genomic_DNA"/>
</dbReference>
<evidence type="ECO:0000313" key="4">
    <source>
        <dbReference type="Proteomes" id="UP001597468"/>
    </source>
</evidence>